<keyword evidence="3" id="KW-1133">Transmembrane helix</keyword>
<dbReference type="InterPro" id="IPR004995">
    <property type="entry name" value="Spore_Ger"/>
</dbReference>
<keyword evidence="2 3" id="KW-0472">Membrane</keyword>
<proteinExistence type="inferred from homology"/>
<evidence type="ECO:0000256" key="3">
    <source>
        <dbReference type="SAM" id="Phobius"/>
    </source>
</evidence>
<dbReference type="EMBL" id="CP006763">
    <property type="protein sequence ID" value="AGY78154.2"/>
    <property type="molecule type" value="Genomic_DNA"/>
</dbReference>
<dbReference type="PANTHER" id="PTHR22550">
    <property type="entry name" value="SPORE GERMINATION PROTEIN"/>
    <property type="match status" value="1"/>
</dbReference>
<accession>A0ABM5NZU3</accession>
<reference evidence="5" key="1">
    <citation type="journal article" date="2014" name="Biotechnol. Biofuels">
        <title>Comparison of single-molecule sequencing and hybrid approaches for finishing the genome of Clostridium autoethanogenum and analysis of CRISPR systems in industrial relevant Clostridia.</title>
        <authorList>
            <person name="Brown S.D."/>
            <person name="Nagaraju S."/>
            <person name="Utturkar S."/>
            <person name="De Tissera S."/>
            <person name="Segovia S."/>
            <person name="Mitchell W."/>
            <person name="Land M.L."/>
            <person name="Dassanayake A."/>
            <person name="Kopke M."/>
        </authorList>
    </citation>
    <scope>NUCLEOTIDE SEQUENCE [LARGE SCALE GENOMIC DNA]</scope>
    <source>
        <strain evidence="5">DSM 10061</strain>
    </source>
</reference>
<sequence length="497" mass="56084">MGRWINVQNTETAIDSNIDNIKNLVGNKSELVIKYIFIGDKNSLTAAVIYLNAQADKNIIDRDILNPLMLHVHEDISTIQNVDDYLCKKYIAASNTSIETDINMLPYSINSGKTVIVLNGISNFIVIDTSGGTYRQISEPVSDVSLRGPREGFIENLDTNISILRRRIKDKKLTLHKFKLGRRSQSNFVIAFIEDIVDKDFLQSIEEKISQIDKDFVSANSTIEQLIEEHTYSVFPQTIGSERPDIIEAALMEGRIAFLLEGTPYVTTYPTTFIEFFQTPEDYYGRTVQAFFIRIIRFIAAFIVITVPAIYITFIKFNTELIPVEFIESLVESRKGIALTPFMSLLAMNLTIEFLREGGLRLPGKIGQTLSVVGGIIIGDAAIKAKIVSSATLFVAGISTVSSFVISNYQMSIAIRFLAYPMLILSNWLGVLGIIIGWFFILSYLCSLENFGVPYFEFNKSDMKDTFIRVPIKNMIKRPKIIPNTNPIRQHFRGKNK</sequence>
<feature type="transmembrane region" description="Helical" evidence="3">
    <location>
        <begin position="295"/>
        <end position="317"/>
    </location>
</feature>
<organism evidence="4 5">
    <name type="scientific">Clostridium autoethanogenum DSM 10061</name>
    <dbReference type="NCBI Taxonomy" id="1341692"/>
    <lineage>
        <taxon>Bacteria</taxon>
        <taxon>Bacillati</taxon>
        <taxon>Bacillota</taxon>
        <taxon>Clostridia</taxon>
        <taxon>Eubacteriales</taxon>
        <taxon>Clostridiaceae</taxon>
        <taxon>Clostridium</taxon>
    </lineage>
</organism>
<feature type="transmembrane region" description="Helical" evidence="3">
    <location>
        <begin position="387"/>
        <end position="406"/>
    </location>
</feature>
<evidence type="ECO:0000313" key="5">
    <source>
        <dbReference type="Proteomes" id="UP000017590"/>
    </source>
</evidence>
<gene>
    <name evidence="4" type="ORF">CAETHG_3953</name>
</gene>
<dbReference type="Proteomes" id="UP000017590">
    <property type="component" value="Chromosome"/>
</dbReference>
<dbReference type="InterPro" id="IPR050768">
    <property type="entry name" value="UPF0353/GerABKA_families"/>
</dbReference>
<dbReference type="Pfam" id="PF03323">
    <property type="entry name" value="GerA"/>
    <property type="match status" value="1"/>
</dbReference>
<name>A0ABM5NZU3_9CLOT</name>
<evidence type="ECO:0000313" key="4">
    <source>
        <dbReference type="EMBL" id="AGY78154.2"/>
    </source>
</evidence>
<dbReference type="RefSeq" id="WP_161618870.1">
    <property type="nucleotide sequence ID" value="NC_022592.1"/>
</dbReference>
<protein>
    <submittedName>
        <fullName evidence="4">Spore germination protein</fullName>
    </submittedName>
</protein>
<dbReference type="PIRSF" id="PIRSF005690">
    <property type="entry name" value="GerBA"/>
    <property type="match status" value="1"/>
</dbReference>
<comment type="similarity">
    <text evidence="1">Belongs to the GerABKA family.</text>
</comment>
<keyword evidence="3" id="KW-0812">Transmembrane</keyword>
<feature type="transmembrane region" description="Helical" evidence="3">
    <location>
        <begin position="418"/>
        <end position="441"/>
    </location>
</feature>
<evidence type="ECO:0000256" key="1">
    <source>
        <dbReference type="ARBA" id="ARBA00005278"/>
    </source>
</evidence>
<keyword evidence="5" id="KW-1185">Reference proteome</keyword>
<evidence type="ECO:0000256" key="2">
    <source>
        <dbReference type="ARBA" id="ARBA00023136"/>
    </source>
</evidence>
<dbReference type="PANTHER" id="PTHR22550:SF16">
    <property type="entry name" value="SPORE GERMINATION PROTEIN"/>
    <property type="match status" value="1"/>
</dbReference>